<organism evidence="1">
    <name type="scientific">Arundo donax</name>
    <name type="common">Giant reed</name>
    <name type="synonym">Donax arundinaceus</name>
    <dbReference type="NCBI Taxonomy" id="35708"/>
    <lineage>
        <taxon>Eukaryota</taxon>
        <taxon>Viridiplantae</taxon>
        <taxon>Streptophyta</taxon>
        <taxon>Embryophyta</taxon>
        <taxon>Tracheophyta</taxon>
        <taxon>Spermatophyta</taxon>
        <taxon>Magnoliopsida</taxon>
        <taxon>Liliopsida</taxon>
        <taxon>Poales</taxon>
        <taxon>Poaceae</taxon>
        <taxon>PACMAD clade</taxon>
        <taxon>Arundinoideae</taxon>
        <taxon>Arundineae</taxon>
        <taxon>Arundo</taxon>
    </lineage>
</organism>
<dbReference type="AlphaFoldDB" id="A0A0A9F9V1"/>
<dbReference type="EMBL" id="GBRH01190970">
    <property type="protein sequence ID" value="JAE06926.1"/>
    <property type="molecule type" value="Transcribed_RNA"/>
</dbReference>
<accession>A0A0A9F9V1</accession>
<name>A0A0A9F9V1_ARUDO</name>
<proteinExistence type="predicted"/>
<sequence length="62" mass="6902">MCHSLLLIASGPPVIQLMELLQSSKQLVPDSSTLLCATENLRQENCQFFHITTHFLKASLTC</sequence>
<reference evidence="1" key="2">
    <citation type="journal article" date="2015" name="Data Brief">
        <title>Shoot transcriptome of the giant reed, Arundo donax.</title>
        <authorList>
            <person name="Barrero R.A."/>
            <person name="Guerrero F.D."/>
            <person name="Moolhuijzen P."/>
            <person name="Goolsby J.A."/>
            <person name="Tidwell J."/>
            <person name="Bellgard S.E."/>
            <person name="Bellgard M.I."/>
        </authorList>
    </citation>
    <scope>NUCLEOTIDE SEQUENCE</scope>
    <source>
        <tissue evidence="1">Shoot tissue taken approximately 20 cm above the soil surface</tissue>
    </source>
</reference>
<protein>
    <submittedName>
        <fullName evidence="1">Uncharacterized protein</fullName>
    </submittedName>
</protein>
<reference evidence="1" key="1">
    <citation type="submission" date="2014-09" db="EMBL/GenBank/DDBJ databases">
        <authorList>
            <person name="Magalhaes I.L.F."/>
            <person name="Oliveira U."/>
            <person name="Santos F.R."/>
            <person name="Vidigal T.H.D.A."/>
            <person name="Brescovit A.D."/>
            <person name="Santos A.J."/>
        </authorList>
    </citation>
    <scope>NUCLEOTIDE SEQUENCE</scope>
    <source>
        <tissue evidence="1">Shoot tissue taken approximately 20 cm above the soil surface</tissue>
    </source>
</reference>
<evidence type="ECO:0000313" key="1">
    <source>
        <dbReference type="EMBL" id="JAE06926.1"/>
    </source>
</evidence>